<evidence type="ECO:0000313" key="2">
    <source>
        <dbReference type="EMBL" id="ETV68143.1"/>
    </source>
</evidence>
<name>W4FNA4_APHAT</name>
<accession>W4FNA4</accession>
<organism evidence="2">
    <name type="scientific">Aphanomyces astaci</name>
    <name type="common">Crayfish plague agent</name>
    <dbReference type="NCBI Taxonomy" id="112090"/>
    <lineage>
        <taxon>Eukaryota</taxon>
        <taxon>Sar</taxon>
        <taxon>Stramenopiles</taxon>
        <taxon>Oomycota</taxon>
        <taxon>Saprolegniomycetes</taxon>
        <taxon>Saprolegniales</taxon>
        <taxon>Verrucalvaceae</taxon>
        <taxon>Aphanomyces</taxon>
    </lineage>
</organism>
<feature type="signal peptide" evidence="1">
    <location>
        <begin position="1"/>
        <end position="22"/>
    </location>
</feature>
<keyword evidence="1" id="KW-0732">Signal</keyword>
<feature type="chain" id="PRO_5004840465" evidence="1">
    <location>
        <begin position="23"/>
        <end position="227"/>
    </location>
</feature>
<dbReference type="OrthoDB" id="198232at2759"/>
<dbReference type="RefSeq" id="XP_009842442.1">
    <property type="nucleotide sequence ID" value="XM_009844140.1"/>
</dbReference>
<reference evidence="2" key="1">
    <citation type="submission" date="2013-12" db="EMBL/GenBank/DDBJ databases">
        <title>The Genome Sequence of Aphanomyces astaci APO3.</title>
        <authorList>
            <consortium name="The Broad Institute Genomics Platform"/>
            <person name="Russ C."/>
            <person name="Tyler B."/>
            <person name="van West P."/>
            <person name="Dieguez-Uribeondo J."/>
            <person name="Young S.K."/>
            <person name="Zeng Q."/>
            <person name="Gargeya S."/>
            <person name="Fitzgerald M."/>
            <person name="Abouelleil A."/>
            <person name="Alvarado L."/>
            <person name="Chapman S.B."/>
            <person name="Gainer-Dewar J."/>
            <person name="Goldberg J."/>
            <person name="Griggs A."/>
            <person name="Gujja S."/>
            <person name="Hansen M."/>
            <person name="Howarth C."/>
            <person name="Imamovic A."/>
            <person name="Ireland A."/>
            <person name="Larimer J."/>
            <person name="McCowan C."/>
            <person name="Murphy C."/>
            <person name="Pearson M."/>
            <person name="Poon T.W."/>
            <person name="Priest M."/>
            <person name="Roberts A."/>
            <person name="Saif S."/>
            <person name="Shea T."/>
            <person name="Sykes S."/>
            <person name="Wortman J."/>
            <person name="Nusbaum C."/>
            <person name="Birren B."/>
        </authorList>
    </citation>
    <scope>NUCLEOTIDE SEQUENCE [LARGE SCALE GENOMIC DNA]</scope>
    <source>
        <strain evidence="2">APO3</strain>
    </source>
</reference>
<proteinExistence type="predicted"/>
<dbReference type="GeneID" id="20817870"/>
<sequence length="227" mass="25783">MWTPAVISVLALLPFCAPSSTSFEASSPAPPQFPLQFEADLEITAHLLDATVAYPPSLRKMKIRYDYTQGLARADILAGYDKGKSYIRRYDTKQEYKVKYGKYANCERAYLGETMPRPELPQELVYKGNENVLGQECELWTYSIPHTVLRVNVYNSIESHAPIRLTQESETDGGDWAPIITYDLVNVKLEPQNPTSFDIPGGYTHDTCTRSVVGFPYIHIFDHYARF</sequence>
<dbReference type="AlphaFoldDB" id="W4FNA4"/>
<gene>
    <name evidence="2" type="ORF">H257_15874</name>
</gene>
<protein>
    <submittedName>
        <fullName evidence="2">Uncharacterized protein</fullName>
    </submittedName>
</protein>
<dbReference type="EMBL" id="KI913189">
    <property type="protein sequence ID" value="ETV68143.1"/>
    <property type="molecule type" value="Genomic_DNA"/>
</dbReference>
<evidence type="ECO:0000256" key="1">
    <source>
        <dbReference type="SAM" id="SignalP"/>
    </source>
</evidence>
<dbReference type="VEuPathDB" id="FungiDB:H257_15874"/>